<evidence type="ECO:0000256" key="1">
    <source>
        <dbReference type="ARBA" id="ARBA00023015"/>
    </source>
</evidence>
<reference evidence="5 6" key="1">
    <citation type="submission" date="2017-06" db="EMBL/GenBank/DDBJ databases">
        <title>Cultured bacterium strain Saccharothrix yanglingensis Hhs.015.</title>
        <authorList>
            <person name="Xia Y."/>
        </authorList>
    </citation>
    <scope>NUCLEOTIDE SEQUENCE [LARGE SCALE GENOMIC DNA]</scope>
    <source>
        <strain evidence="5 6">Hhs.015</strain>
    </source>
</reference>
<keyword evidence="6" id="KW-1185">Reference proteome</keyword>
<dbReference type="SMART" id="SM00422">
    <property type="entry name" value="HTH_MERR"/>
    <property type="match status" value="1"/>
</dbReference>
<evidence type="ECO:0000256" key="2">
    <source>
        <dbReference type="ARBA" id="ARBA00023125"/>
    </source>
</evidence>
<comment type="caution">
    <text evidence="5">The sequence shown here is derived from an EMBL/GenBank/DDBJ whole genome shotgun (WGS) entry which is preliminary data.</text>
</comment>
<dbReference type="EMBL" id="NSDM01000005">
    <property type="protein sequence ID" value="MDQ2585193.1"/>
    <property type="molecule type" value="Genomic_DNA"/>
</dbReference>
<dbReference type="SUPFAM" id="SSF46955">
    <property type="entry name" value="Putative DNA-binding domain"/>
    <property type="match status" value="1"/>
</dbReference>
<evidence type="ECO:0000313" key="6">
    <source>
        <dbReference type="Proteomes" id="UP001225605"/>
    </source>
</evidence>
<evidence type="ECO:0000259" key="4">
    <source>
        <dbReference type="PROSITE" id="PS50937"/>
    </source>
</evidence>
<evidence type="ECO:0000313" key="5">
    <source>
        <dbReference type="EMBL" id="MDQ2585193.1"/>
    </source>
</evidence>
<dbReference type="PRINTS" id="PR00040">
    <property type="entry name" value="HTHMERR"/>
</dbReference>
<organism evidence="5 6">
    <name type="scientific">Saccharothrix yanglingensis</name>
    <dbReference type="NCBI Taxonomy" id="659496"/>
    <lineage>
        <taxon>Bacteria</taxon>
        <taxon>Bacillati</taxon>
        <taxon>Actinomycetota</taxon>
        <taxon>Actinomycetes</taxon>
        <taxon>Pseudonocardiales</taxon>
        <taxon>Pseudonocardiaceae</taxon>
        <taxon>Saccharothrix</taxon>
    </lineage>
</organism>
<dbReference type="InterPro" id="IPR009061">
    <property type="entry name" value="DNA-bd_dom_put_sf"/>
</dbReference>
<dbReference type="RefSeq" id="WP_306746365.1">
    <property type="nucleotide sequence ID" value="NZ_NSDM01000005.1"/>
</dbReference>
<dbReference type="Pfam" id="PF13411">
    <property type="entry name" value="MerR_1"/>
    <property type="match status" value="1"/>
</dbReference>
<keyword evidence="3" id="KW-0804">Transcription</keyword>
<feature type="domain" description="HTH merR-type" evidence="4">
    <location>
        <begin position="3"/>
        <end position="71"/>
    </location>
</feature>
<sequence length="250" mass="27122">MTTYRISQLAERVGLRPTTLRFYEQAGLLPAQRSGSGYRLYGDDAVERLGFITAGKRPGLPLEEIRGLLAVGEDGVCTDVRRRLRPMLRERIARTERTAAELNSFTDRLRGALDEMDGPPPPGRCAPGCGLPHGGPVPVPVTVEPRGPRPGERDASPIACALGDDDRAERVRAWRRLLERATGRWAIDRGLRITLPANLAGRVAGLAAAEQRCCAFFEFSLHLSAGDLQFDVRAPEDAAALLTEVFGAAG</sequence>
<dbReference type="PROSITE" id="PS50937">
    <property type="entry name" value="HTH_MERR_2"/>
    <property type="match status" value="1"/>
</dbReference>
<dbReference type="InterPro" id="IPR047057">
    <property type="entry name" value="MerR_fam"/>
</dbReference>
<dbReference type="Proteomes" id="UP001225605">
    <property type="component" value="Unassembled WGS sequence"/>
</dbReference>
<accession>A0ABU0WZ94</accession>
<name>A0ABU0WZ94_9PSEU</name>
<keyword evidence="1" id="KW-0805">Transcription regulation</keyword>
<keyword evidence="2" id="KW-0238">DNA-binding</keyword>
<proteinExistence type="predicted"/>
<dbReference type="InterPro" id="IPR000551">
    <property type="entry name" value="MerR-type_HTH_dom"/>
</dbReference>
<evidence type="ECO:0000256" key="3">
    <source>
        <dbReference type="ARBA" id="ARBA00023163"/>
    </source>
</evidence>
<dbReference type="PANTHER" id="PTHR30204:SF94">
    <property type="entry name" value="HEAVY METAL-DEPENDENT TRANSCRIPTIONAL REGULATOR HI_0293-RELATED"/>
    <property type="match status" value="1"/>
</dbReference>
<protein>
    <submittedName>
        <fullName evidence="5">Heavy metal-responsive transcriptional regulator</fullName>
    </submittedName>
</protein>
<gene>
    <name evidence="5" type="ORF">CKY47_14625</name>
</gene>
<dbReference type="PANTHER" id="PTHR30204">
    <property type="entry name" value="REDOX-CYCLING DRUG-SENSING TRANSCRIPTIONAL ACTIVATOR SOXR"/>
    <property type="match status" value="1"/>
</dbReference>
<dbReference type="Gene3D" id="1.10.1660.10">
    <property type="match status" value="1"/>
</dbReference>